<dbReference type="EMBL" id="JAJSOF020000003">
    <property type="protein sequence ID" value="KAJ4450422.1"/>
    <property type="molecule type" value="Genomic_DNA"/>
</dbReference>
<evidence type="ECO:0000256" key="1">
    <source>
        <dbReference type="SAM" id="MobiDB-lite"/>
    </source>
</evidence>
<evidence type="ECO:0000313" key="2">
    <source>
        <dbReference type="EMBL" id="KAJ4450422.1"/>
    </source>
</evidence>
<feature type="compositionally biased region" description="Basic and acidic residues" evidence="1">
    <location>
        <begin position="283"/>
        <end position="302"/>
    </location>
</feature>
<evidence type="ECO:0000313" key="3">
    <source>
        <dbReference type="Proteomes" id="UP001148838"/>
    </source>
</evidence>
<protein>
    <submittedName>
        <fullName evidence="2">Uncharacterized protein</fullName>
    </submittedName>
</protein>
<dbReference type="Proteomes" id="UP001148838">
    <property type="component" value="Unassembled WGS sequence"/>
</dbReference>
<proteinExistence type="predicted"/>
<sequence length="327" mass="37200">MAPKAGLLGGGVSPRTDREALGEFAEAGMEGTDEKTAKERQVDNVLDLAATPVGDNRGTRRPRNKAIPISQSIKRHRQFSTFHFRFISRDLIIIVNIIVVLLTREVLYSNHDKSLMLAGSEFQSLGRAIVKEDEYEEVRWDGIVSIVSWRERVFRLWWEESRESAIVEINGLPVEYEETVERLRISFARSLQKSTRRRSSKLNIPQSTVWEILRKRLKHMPYRLQMLQALLSQNKVCRLDLSRLFQGCTAFSAPTNATIAGMEGRRGRGQRRGGERGLGQMRGEGKRGVTKRGIGERGRGQRRDKGSWFVIGEWGFASERCGKAIDE</sequence>
<keyword evidence="3" id="KW-1185">Reference proteome</keyword>
<organism evidence="2 3">
    <name type="scientific">Periplaneta americana</name>
    <name type="common">American cockroach</name>
    <name type="synonym">Blatta americana</name>
    <dbReference type="NCBI Taxonomy" id="6978"/>
    <lineage>
        <taxon>Eukaryota</taxon>
        <taxon>Metazoa</taxon>
        <taxon>Ecdysozoa</taxon>
        <taxon>Arthropoda</taxon>
        <taxon>Hexapoda</taxon>
        <taxon>Insecta</taxon>
        <taxon>Pterygota</taxon>
        <taxon>Neoptera</taxon>
        <taxon>Polyneoptera</taxon>
        <taxon>Dictyoptera</taxon>
        <taxon>Blattodea</taxon>
        <taxon>Blattoidea</taxon>
        <taxon>Blattidae</taxon>
        <taxon>Blattinae</taxon>
        <taxon>Periplaneta</taxon>
    </lineage>
</organism>
<gene>
    <name evidence="2" type="ORF">ANN_01846</name>
</gene>
<feature type="region of interest" description="Disordered" evidence="1">
    <location>
        <begin position="263"/>
        <end position="302"/>
    </location>
</feature>
<accession>A0ABQ8TXL8</accession>
<reference evidence="2 3" key="1">
    <citation type="journal article" date="2022" name="Allergy">
        <title>Genome assembly and annotation of Periplaneta americana reveal a comprehensive cockroach allergen profile.</title>
        <authorList>
            <person name="Wang L."/>
            <person name="Xiong Q."/>
            <person name="Saelim N."/>
            <person name="Wang L."/>
            <person name="Nong W."/>
            <person name="Wan A.T."/>
            <person name="Shi M."/>
            <person name="Liu X."/>
            <person name="Cao Q."/>
            <person name="Hui J.H.L."/>
            <person name="Sookrung N."/>
            <person name="Leung T.F."/>
            <person name="Tungtrongchitr A."/>
            <person name="Tsui S.K.W."/>
        </authorList>
    </citation>
    <scope>NUCLEOTIDE SEQUENCE [LARGE SCALE GENOMIC DNA]</scope>
    <source>
        <strain evidence="2">PWHHKU_190912</strain>
    </source>
</reference>
<name>A0ABQ8TXL8_PERAM</name>
<comment type="caution">
    <text evidence="2">The sequence shown here is derived from an EMBL/GenBank/DDBJ whole genome shotgun (WGS) entry which is preliminary data.</text>
</comment>
<feature type="region of interest" description="Disordered" evidence="1">
    <location>
        <begin position="1"/>
        <end position="38"/>
    </location>
</feature>